<accession>A0A8S4NDT7</accession>
<organism evidence="1 2">
    <name type="scientific">Owenia fusiformis</name>
    <name type="common">Polychaete worm</name>
    <dbReference type="NCBI Taxonomy" id="6347"/>
    <lineage>
        <taxon>Eukaryota</taxon>
        <taxon>Metazoa</taxon>
        <taxon>Spiralia</taxon>
        <taxon>Lophotrochozoa</taxon>
        <taxon>Annelida</taxon>
        <taxon>Polychaeta</taxon>
        <taxon>Sedentaria</taxon>
        <taxon>Canalipalpata</taxon>
        <taxon>Sabellida</taxon>
        <taxon>Oweniida</taxon>
        <taxon>Oweniidae</taxon>
        <taxon>Owenia</taxon>
    </lineage>
</organism>
<comment type="caution">
    <text evidence="1">The sequence shown here is derived from an EMBL/GenBank/DDBJ whole genome shotgun (WGS) entry which is preliminary data.</text>
</comment>
<dbReference type="EMBL" id="CAIIXF020000003">
    <property type="protein sequence ID" value="CAH1779499.1"/>
    <property type="molecule type" value="Genomic_DNA"/>
</dbReference>
<evidence type="ECO:0000313" key="2">
    <source>
        <dbReference type="Proteomes" id="UP000749559"/>
    </source>
</evidence>
<dbReference type="Proteomes" id="UP000749559">
    <property type="component" value="Unassembled WGS sequence"/>
</dbReference>
<reference evidence="1" key="1">
    <citation type="submission" date="2022-03" db="EMBL/GenBank/DDBJ databases">
        <authorList>
            <person name="Martin C."/>
        </authorList>
    </citation>
    <scope>NUCLEOTIDE SEQUENCE</scope>
</reference>
<evidence type="ECO:0000313" key="1">
    <source>
        <dbReference type="EMBL" id="CAH1779499.1"/>
    </source>
</evidence>
<keyword evidence="2" id="KW-1185">Reference proteome</keyword>
<name>A0A8S4NDT7_OWEFU</name>
<gene>
    <name evidence="1" type="ORF">OFUS_LOCUS6304</name>
</gene>
<dbReference type="AlphaFoldDB" id="A0A8S4NDT7"/>
<feature type="non-terminal residue" evidence="1">
    <location>
        <position position="1"/>
    </location>
</feature>
<proteinExistence type="predicted"/>
<sequence>LKSEQSLSKTACMQSPCKVHAIFPCNTHAKHMQQNFNSFKKTMQHPFKSMQSPCNIHSNPCKVHATSIQIHAKHVNPHAKSMQAARNIVNKFHAMSMQNCMHLHGFI</sequence>
<protein>
    <submittedName>
        <fullName evidence="1">Uncharacterized protein</fullName>
    </submittedName>
</protein>